<sequence>MSKVVIDDSDSSIVWTGPWIVGGNTALVTFTGTSITVYGTIPKLVNNVSSISQYSLDGGPVAGTFAPPPSPVVRFQQKFFTSPDLLYGMHQLHVLDTISSDGLWLDFFVVTTGLDSGALSVTSAEANGLPRPAGRLNSSTLSGSTTRTNGFMQSITALKPSTSSVPVAHPRGPEQPTESTLTSSKAYSESWIIAVSLAVSGCALFMALIVTVYSLRRLRSSLHGVHAAEIPEPFTVSLEQSLSGDLLCIPWDAPEGAI</sequence>
<gene>
    <name evidence="3" type="ORF">D9619_000039</name>
</gene>
<keyword evidence="2" id="KW-0472">Membrane</keyword>
<evidence type="ECO:0000256" key="1">
    <source>
        <dbReference type="SAM" id="MobiDB-lite"/>
    </source>
</evidence>
<organism evidence="3 4">
    <name type="scientific">Psilocybe cf. subviscida</name>
    <dbReference type="NCBI Taxonomy" id="2480587"/>
    <lineage>
        <taxon>Eukaryota</taxon>
        <taxon>Fungi</taxon>
        <taxon>Dikarya</taxon>
        <taxon>Basidiomycota</taxon>
        <taxon>Agaricomycotina</taxon>
        <taxon>Agaricomycetes</taxon>
        <taxon>Agaricomycetidae</taxon>
        <taxon>Agaricales</taxon>
        <taxon>Agaricineae</taxon>
        <taxon>Strophariaceae</taxon>
        <taxon>Psilocybe</taxon>
    </lineage>
</organism>
<evidence type="ECO:0000313" key="4">
    <source>
        <dbReference type="Proteomes" id="UP000567179"/>
    </source>
</evidence>
<protein>
    <submittedName>
        <fullName evidence="3">Uncharacterized protein</fullName>
    </submittedName>
</protein>
<evidence type="ECO:0000313" key="3">
    <source>
        <dbReference type="EMBL" id="KAF5321870.1"/>
    </source>
</evidence>
<keyword evidence="2" id="KW-0812">Transmembrane</keyword>
<keyword evidence="4" id="KW-1185">Reference proteome</keyword>
<name>A0A8H5BEP1_9AGAR</name>
<comment type="caution">
    <text evidence="3">The sequence shown here is derived from an EMBL/GenBank/DDBJ whole genome shotgun (WGS) entry which is preliminary data.</text>
</comment>
<keyword evidence="2" id="KW-1133">Transmembrane helix</keyword>
<dbReference type="AlphaFoldDB" id="A0A8H5BEP1"/>
<dbReference type="Proteomes" id="UP000567179">
    <property type="component" value="Unassembled WGS sequence"/>
</dbReference>
<feature type="transmembrane region" description="Helical" evidence="2">
    <location>
        <begin position="191"/>
        <end position="213"/>
    </location>
</feature>
<accession>A0A8H5BEP1</accession>
<evidence type="ECO:0000256" key="2">
    <source>
        <dbReference type="SAM" id="Phobius"/>
    </source>
</evidence>
<dbReference type="Gene3D" id="2.60.120.260">
    <property type="entry name" value="Galactose-binding domain-like"/>
    <property type="match status" value="1"/>
</dbReference>
<dbReference type="OrthoDB" id="3265734at2759"/>
<dbReference type="EMBL" id="JAACJJ010000028">
    <property type="protein sequence ID" value="KAF5321870.1"/>
    <property type="molecule type" value="Genomic_DNA"/>
</dbReference>
<proteinExistence type="predicted"/>
<reference evidence="3 4" key="1">
    <citation type="journal article" date="2020" name="ISME J.">
        <title>Uncovering the hidden diversity of litter-decomposition mechanisms in mushroom-forming fungi.</title>
        <authorList>
            <person name="Floudas D."/>
            <person name="Bentzer J."/>
            <person name="Ahren D."/>
            <person name="Johansson T."/>
            <person name="Persson P."/>
            <person name="Tunlid A."/>
        </authorList>
    </citation>
    <scope>NUCLEOTIDE SEQUENCE [LARGE SCALE GENOMIC DNA]</scope>
    <source>
        <strain evidence="3 4">CBS 101986</strain>
    </source>
</reference>
<feature type="region of interest" description="Disordered" evidence="1">
    <location>
        <begin position="160"/>
        <end position="181"/>
    </location>
</feature>